<dbReference type="GO" id="GO:0008239">
    <property type="term" value="F:dipeptidyl-peptidase activity"/>
    <property type="evidence" value="ECO:0007669"/>
    <property type="project" value="InterPro"/>
</dbReference>
<gene>
    <name evidence="3" type="ORF">FTJAE_6160</name>
</gene>
<dbReference type="SMART" id="SM00939">
    <property type="entry name" value="PepX_C"/>
    <property type="match status" value="1"/>
</dbReference>
<keyword evidence="4" id="KW-1185">Reference proteome</keyword>
<feature type="domain" description="Xaa-Pro dipeptidyl-peptidase C-terminal" evidence="2">
    <location>
        <begin position="340"/>
        <end position="592"/>
    </location>
</feature>
<keyword evidence="1" id="KW-0378">Hydrolase</keyword>
<reference evidence="3 4" key="1">
    <citation type="submission" date="2020-05" db="EMBL/GenBank/DDBJ databases">
        <title>Identification and distribution of gene clusters putatively required for synthesis of sphingolipid metabolism inhibitors in phylogenetically diverse species of the filamentous fungus Fusarium.</title>
        <authorList>
            <person name="Kim H.-S."/>
            <person name="Busman M."/>
            <person name="Brown D.W."/>
            <person name="Divon H."/>
            <person name="Uhlig S."/>
            <person name="Proctor R.H."/>
        </authorList>
    </citation>
    <scope>NUCLEOTIDE SEQUENCE [LARGE SCALE GENOMIC DNA]</scope>
    <source>
        <strain evidence="3 4">NRRL 66243</strain>
    </source>
</reference>
<evidence type="ECO:0000259" key="2">
    <source>
        <dbReference type="SMART" id="SM00939"/>
    </source>
</evidence>
<protein>
    <submittedName>
        <fullName evidence="3">X-pro dipeptidyl-peptidase c-terminal non-catalytic domain protein</fullName>
    </submittedName>
</protein>
<dbReference type="InterPro" id="IPR029063">
    <property type="entry name" value="SAM-dependent_MTases_sf"/>
</dbReference>
<name>A0A8H5RNJ0_9HYPO</name>
<dbReference type="PANTHER" id="PTHR43056">
    <property type="entry name" value="PEPTIDASE S9 PROLYL OLIGOPEPTIDASE"/>
    <property type="match status" value="1"/>
</dbReference>
<dbReference type="InterPro" id="IPR013736">
    <property type="entry name" value="Xaa-Pro_dipept_C"/>
</dbReference>
<comment type="caution">
    <text evidence="3">The sequence shown here is derived from an EMBL/GenBank/DDBJ whole genome shotgun (WGS) entry which is preliminary data.</text>
</comment>
<dbReference type="InterPro" id="IPR029058">
    <property type="entry name" value="AB_hydrolase_fold"/>
</dbReference>
<dbReference type="InterPro" id="IPR050585">
    <property type="entry name" value="Xaa-Pro_dipeptidyl-ppase/CocE"/>
</dbReference>
<dbReference type="PANTHER" id="PTHR43056:SF10">
    <property type="entry name" value="COCE_NOND FAMILY, PUTATIVE (AFU_ORTHOLOGUE AFUA_7G00600)-RELATED"/>
    <property type="match status" value="1"/>
</dbReference>
<dbReference type="CDD" id="cd02440">
    <property type="entry name" value="AdoMet_MTases"/>
    <property type="match status" value="1"/>
</dbReference>
<dbReference type="Gene3D" id="3.40.50.150">
    <property type="entry name" value="Vaccinia Virus protein VP39"/>
    <property type="match status" value="1"/>
</dbReference>
<dbReference type="Gene3D" id="1.10.3020.20">
    <property type="match status" value="1"/>
</dbReference>
<dbReference type="Gene3D" id="2.60.120.260">
    <property type="entry name" value="Galactose-binding domain-like"/>
    <property type="match status" value="1"/>
</dbReference>
<dbReference type="SUPFAM" id="SSF53474">
    <property type="entry name" value="alpha/beta-Hydrolases"/>
    <property type="match status" value="1"/>
</dbReference>
<dbReference type="EMBL" id="JAAQRI010000120">
    <property type="protein sequence ID" value="KAF5636263.1"/>
    <property type="molecule type" value="Genomic_DNA"/>
</dbReference>
<dbReference type="GeneID" id="59305013"/>
<dbReference type="InterPro" id="IPR000383">
    <property type="entry name" value="Xaa-Pro-like_dom"/>
</dbReference>
<dbReference type="Proteomes" id="UP000530670">
    <property type="component" value="Unassembled WGS sequence"/>
</dbReference>
<accession>A0A8H5RNJ0</accession>
<dbReference type="Pfam" id="PF13489">
    <property type="entry name" value="Methyltransf_23"/>
    <property type="match status" value="1"/>
</dbReference>
<dbReference type="SUPFAM" id="SSF49785">
    <property type="entry name" value="Galactose-binding domain-like"/>
    <property type="match status" value="1"/>
</dbReference>
<proteinExistence type="predicted"/>
<dbReference type="NCBIfam" id="TIGR00976">
    <property type="entry name" value="CocE_NonD"/>
    <property type="match status" value="1"/>
</dbReference>
<dbReference type="RefSeq" id="XP_037206755.1">
    <property type="nucleotide sequence ID" value="XM_037352743.1"/>
</dbReference>
<dbReference type="OrthoDB" id="2578740at2759"/>
<dbReference type="InterPro" id="IPR008979">
    <property type="entry name" value="Galactose-bd-like_sf"/>
</dbReference>
<dbReference type="AlphaFoldDB" id="A0A8H5RNJ0"/>
<evidence type="ECO:0000313" key="4">
    <source>
        <dbReference type="Proteomes" id="UP000530670"/>
    </source>
</evidence>
<dbReference type="Pfam" id="PF08530">
    <property type="entry name" value="PepX_C"/>
    <property type="match status" value="1"/>
</dbReference>
<dbReference type="Pfam" id="PF02129">
    <property type="entry name" value="Peptidase_S15"/>
    <property type="match status" value="1"/>
</dbReference>
<dbReference type="SUPFAM" id="SSF53335">
    <property type="entry name" value="S-adenosyl-L-methionine-dependent methyltransferases"/>
    <property type="match status" value="1"/>
</dbReference>
<evidence type="ECO:0000256" key="1">
    <source>
        <dbReference type="ARBA" id="ARBA00022801"/>
    </source>
</evidence>
<sequence length="913" mass="103271">MEALKGRFPDLAFCPLRKPTGFDPATIHLPVGHVKAEGRRPFTVESVFARDVEVLMRDGIKIYSDVFRPASSSDPGGQVPAIIAWSPYGKDSSMPFILHIHADYKQLIDTEGHSYDHMGPFRCGLKLDQTSGYEKFEAPDPADWCARGYAVINPDARGAGFSEGDIAQWGDQEAFDLHDLIDWVSKQPWCNGCVGMAGNSWLATAQVNVAARNPHPALKAIAPWEAATDGYNDFMARGGIPRSGFMRMLYQTMTGNRGAEDGGAMVEKRPLFDEYWATKVIPVENIDLPMYLTTSYSTCLHSRGSFETFAKAKSTQKWLRVHHTQEWYDIYRKKNNDELQKFFDRYCKGISNDWEQTPRLRLSLLGFDGSPAKTIVERAEAAFPVPGTEYRKFFLDATTLSLSLEKPASESSTSYEAHHMTDCTDFSVRFHEYTEVSGYPVVKLWMSCDEHDDMDVNIQIRKIDANGKLLTSLNYPCPVPAEEVANTNVAKFLGCDGMLKASHRVSKEIVNGLPRYKHNRLEKIPPGTIIDLEIPLWPIGMVFESGEGIVLRVAGHELRLPELEFNMSAADNQPLVADDSENVLEDHDSGQDEEVEPSTQSISSSILQYRQENGRTYHGYKDGKYNVPNDEEENERLDLQHALFLRTFDDRLGFAPPCKPEAKVQHVLDVGTGTGIWVMDYADDHPSAEVIGVDLSPIQPSLYGYFYLFSRSANSVSVPPNVRFIIDDIEEEWQYSSKFDYIHSRMMNSSVADWESYATKIFENLEPGGYTELQEIDVFTKSDDGTLTPQHNLWQWAQLLYDASVKLGRPYFDPSNIKDILTKVGFEDVTEAKFKWPSNRWPKDKKHKELGVWNNENANFFLEAVAIAPLTRALGWSREEVTVFIAQARKEVNDPRIHAYWPIISVYGRKPAK</sequence>
<dbReference type="InterPro" id="IPR005674">
    <property type="entry name" value="CocE/Ser_esterase"/>
</dbReference>
<dbReference type="Gene3D" id="3.40.50.1820">
    <property type="entry name" value="alpha/beta hydrolase"/>
    <property type="match status" value="1"/>
</dbReference>
<organism evidence="3 4">
    <name type="scientific">Fusarium tjaetaba</name>
    <dbReference type="NCBI Taxonomy" id="1567544"/>
    <lineage>
        <taxon>Eukaryota</taxon>
        <taxon>Fungi</taxon>
        <taxon>Dikarya</taxon>
        <taxon>Ascomycota</taxon>
        <taxon>Pezizomycotina</taxon>
        <taxon>Sordariomycetes</taxon>
        <taxon>Hypocreomycetidae</taxon>
        <taxon>Hypocreales</taxon>
        <taxon>Nectriaceae</taxon>
        <taxon>Fusarium</taxon>
        <taxon>Fusarium fujikuroi species complex</taxon>
    </lineage>
</organism>
<evidence type="ECO:0000313" key="3">
    <source>
        <dbReference type="EMBL" id="KAF5636263.1"/>
    </source>
</evidence>